<feature type="transmembrane region" description="Helical" evidence="1">
    <location>
        <begin position="30"/>
        <end position="51"/>
    </location>
</feature>
<feature type="transmembrane region" description="Helical" evidence="1">
    <location>
        <begin position="150"/>
        <end position="170"/>
    </location>
</feature>
<proteinExistence type="predicted"/>
<protein>
    <submittedName>
        <fullName evidence="3">Multidrug DMT transporter permease</fullName>
    </submittedName>
</protein>
<keyword evidence="1" id="KW-0472">Membrane</keyword>
<dbReference type="EMBL" id="NJIH01000002">
    <property type="protein sequence ID" value="OWT65461.1"/>
    <property type="molecule type" value="Genomic_DNA"/>
</dbReference>
<evidence type="ECO:0000259" key="2">
    <source>
        <dbReference type="Pfam" id="PF00892"/>
    </source>
</evidence>
<sequence>MSAQVFALIFLSAVFHATWNLLAKRASSGGAAFVLGYRVCSTLLLAPWVVYELWVGATVWSVAAVGFIVLSAVIHLGYGLCLQRGYQVGDLSVVYPIARGTGPLLASAGAYLWLGDTPSVGKVAGMFCVVGGVLLIATQGNLSIFKQPRAWTGVRWGLLVGVLIACYTVADAYSVKNLRISPVVLDWCTGLTITMMMAPDAWVRRRLYWERMRGKWLPALIVGLLSPLAYILVLYALRQGGEVSQIAPLREMSLMIGTLAGFLILKEKVGPGRLLGCAVIIAGVVLLARP</sequence>
<evidence type="ECO:0000313" key="4">
    <source>
        <dbReference type="Proteomes" id="UP000214603"/>
    </source>
</evidence>
<dbReference type="InterPro" id="IPR037185">
    <property type="entry name" value="EmrE-like"/>
</dbReference>
<dbReference type="GO" id="GO:0016020">
    <property type="term" value="C:membrane"/>
    <property type="evidence" value="ECO:0007669"/>
    <property type="project" value="InterPro"/>
</dbReference>
<dbReference type="RefSeq" id="WP_088601611.1">
    <property type="nucleotide sequence ID" value="NZ_NJIH01000002.1"/>
</dbReference>
<dbReference type="PANTHER" id="PTHR22911:SF106">
    <property type="entry name" value="INTEGRAL MEMBRANE PROTEIN"/>
    <property type="match status" value="1"/>
</dbReference>
<comment type="caution">
    <text evidence="3">The sequence shown here is derived from an EMBL/GenBank/DDBJ whole genome shotgun (WGS) entry which is preliminary data.</text>
</comment>
<feature type="domain" description="EamA" evidence="2">
    <location>
        <begin position="7"/>
        <end position="137"/>
    </location>
</feature>
<feature type="transmembrane region" description="Helical" evidence="1">
    <location>
        <begin position="6"/>
        <end position="23"/>
    </location>
</feature>
<dbReference type="SUPFAM" id="SSF103481">
    <property type="entry name" value="Multidrug resistance efflux transporter EmrE"/>
    <property type="match status" value="2"/>
</dbReference>
<dbReference type="OrthoDB" id="9783707at2"/>
<dbReference type="Proteomes" id="UP000214603">
    <property type="component" value="Unassembled WGS sequence"/>
</dbReference>
<evidence type="ECO:0000256" key="1">
    <source>
        <dbReference type="SAM" id="Phobius"/>
    </source>
</evidence>
<dbReference type="InterPro" id="IPR000620">
    <property type="entry name" value="EamA_dom"/>
</dbReference>
<keyword evidence="1" id="KW-1133">Transmembrane helix</keyword>
<dbReference type="AlphaFoldDB" id="A0A225N0S9"/>
<keyword evidence="4" id="KW-1185">Reference proteome</keyword>
<evidence type="ECO:0000313" key="3">
    <source>
        <dbReference type="EMBL" id="OWT65461.1"/>
    </source>
</evidence>
<feature type="transmembrane region" description="Helical" evidence="1">
    <location>
        <begin position="120"/>
        <end position="138"/>
    </location>
</feature>
<feature type="transmembrane region" description="Helical" evidence="1">
    <location>
        <begin position="182"/>
        <end position="203"/>
    </location>
</feature>
<reference evidence="4" key="1">
    <citation type="submission" date="2017-06" db="EMBL/GenBank/DDBJ databases">
        <title>Herbaspirillum phytohormonus sp. nov., isolated from the root nodule of Robinia pseudoacacia in lead-zinc mine.</title>
        <authorList>
            <person name="Fan M."/>
            <person name="Lin Y."/>
        </authorList>
    </citation>
    <scope>NUCLEOTIDE SEQUENCE [LARGE SCALE GENOMIC DNA]</scope>
    <source>
        <strain evidence="4">SC-089</strain>
    </source>
</reference>
<feature type="transmembrane region" description="Helical" evidence="1">
    <location>
        <begin position="57"/>
        <end position="81"/>
    </location>
</feature>
<feature type="domain" description="EamA" evidence="2">
    <location>
        <begin position="152"/>
        <end position="288"/>
    </location>
</feature>
<feature type="transmembrane region" description="Helical" evidence="1">
    <location>
        <begin position="93"/>
        <end position="114"/>
    </location>
</feature>
<feature type="transmembrane region" description="Helical" evidence="1">
    <location>
        <begin position="272"/>
        <end position="288"/>
    </location>
</feature>
<name>A0A225N0S9_9BURK</name>
<dbReference type="Pfam" id="PF00892">
    <property type="entry name" value="EamA"/>
    <property type="match status" value="2"/>
</dbReference>
<accession>A0A225N0S9</accession>
<organism evidence="3 4">
    <name type="scientific">Candidimonas nitroreducens</name>
    <dbReference type="NCBI Taxonomy" id="683354"/>
    <lineage>
        <taxon>Bacteria</taxon>
        <taxon>Pseudomonadati</taxon>
        <taxon>Pseudomonadota</taxon>
        <taxon>Betaproteobacteria</taxon>
        <taxon>Burkholderiales</taxon>
        <taxon>Alcaligenaceae</taxon>
        <taxon>Candidimonas</taxon>
    </lineage>
</organism>
<dbReference type="Gene3D" id="1.10.3730.20">
    <property type="match status" value="2"/>
</dbReference>
<gene>
    <name evidence="3" type="ORF">CEY11_01575</name>
</gene>
<feature type="transmembrane region" description="Helical" evidence="1">
    <location>
        <begin position="215"/>
        <end position="237"/>
    </location>
</feature>
<keyword evidence="1" id="KW-0812">Transmembrane</keyword>
<dbReference type="PANTHER" id="PTHR22911">
    <property type="entry name" value="ACYL-MALONYL CONDENSING ENZYME-RELATED"/>
    <property type="match status" value="1"/>
</dbReference>